<dbReference type="EMBL" id="UINC01001350">
    <property type="protein sequence ID" value="SUZ78372.1"/>
    <property type="molecule type" value="Genomic_DNA"/>
</dbReference>
<sequence>MAENWTRRQFVRASAATAVTGVNFLTFGSDHDDGWHRGDLMHLIPSANHNRLLIKCSFRLPRSAPILHLDGRTIVGQLTDSSGRYFVFDVSSLAANKEYSLQLFDKKARALCDSWPLKTFPAPNFDSQSMRLLTYTCAGGYPDYPFDEQPFLSIAQRQRLLRRALSFKPDVLIANGDHVYWDQRTLTESDDPRTRELARLWYQQFGELDLHQPAKGTQNESIIKRAVEPQISALYGVTLRSTPSFFVGDDHDYFEDDRANEKMVTLPPSSYQRSYSRFTRNLFLPEFLPDALRPPTLSGSGAADRPDGVSESFGTLRYGRLLEALIYDCARYLSLKGVVGGLVPPDAERWIQRRTADEYVRHLIHVPSHPFGYSAGKWREWYPDVADVGANSSVRGFQKAARSQPLRLTTEREKYLWQPGWLSQHQRLIESLRNQRNRPGIIVSGDLHATGHSLMTRSRNIDLGTNPVHAILSGPIGTGTGWPSAARGTPPKPAIGVDLEELTSVREKNGFTVLDIDQNTVEVKLFEWKRGQPEQEIDHLKPFHTYRIKRKA</sequence>
<proteinExistence type="predicted"/>
<accession>A0A381QGB1</accession>
<reference evidence="1" key="1">
    <citation type="submission" date="2018-05" db="EMBL/GenBank/DDBJ databases">
        <authorList>
            <person name="Lanie J.A."/>
            <person name="Ng W.-L."/>
            <person name="Kazmierczak K.M."/>
            <person name="Andrzejewski T.M."/>
            <person name="Davidsen T.M."/>
            <person name="Wayne K.J."/>
            <person name="Tettelin H."/>
            <person name="Glass J.I."/>
            <person name="Rusch D."/>
            <person name="Podicherti R."/>
            <person name="Tsui H.-C.T."/>
            <person name="Winkler M.E."/>
        </authorList>
    </citation>
    <scope>NUCLEOTIDE SEQUENCE</scope>
</reference>
<dbReference type="AlphaFoldDB" id="A0A381QGB1"/>
<protein>
    <recommendedName>
        <fullName evidence="2">PhoD-like phosphatase metallophosphatase domain-containing protein</fullName>
    </recommendedName>
</protein>
<dbReference type="InterPro" id="IPR029052">
    <property type="entry name" value="Metallo-depent_PP-like"/>
</dbReference>
<dbReference type="SUPFAM" id="SSF56300">
    <property type="entry name" value="Metallo-dependent phosphatases"/>
    <property type="match status" value="1"/>
</dbReference>
<gene>
    <name evidence="1" type="ORF">METZ01_LOCUS31226</name>
</gene>
<evidence type="ECO:0008006" key="2">
    <source>
        <dbReference type="Google" id="ProtNLM"/>
    </source>
</evidence>
<dbReference type="Gene3D" id="3.60.21.70">
    <property type="entry name" value="PhoD-like phosphatase"/>
    <property type="match status" value="1"/>
</dbReference>
<organism evidence="1">
    <name type="scientific">marine metagenome</name>
    <dbReference type="NCBI Taxonomy" id="408172"/>
    <lineage>
        <taxon>unclassified sequences</taxon>
        <taxon>metagenomes</taxon>
        <taxon>ecological metagenomes</taxon>
    </lineage>
</organism>
<evidence type="ECO:0000313" key="1">
    <source>
        <dbReference type="EMBL" id="SUZ78372.1"/>
    </source>
</evidence>
<dbReference type="InterPro" id="IPR038607">
    <property type="entry name" value="PhoD-like_sf"/>
</dbReference>
<name>A0A381QGB1_9ZZZZ</name>